<dbReference type="Pfam" id="PF02195">
    <property type="entry name" value="ParB_N"/>
    <property type="match status" value="1"/>
</dbReference>
<dbReference type="InterPro" id="IPR004437">
    <property type="entry name" value="ParB/RepB/Spo0J"/>
</dbReference>
<evidence type="ECO:0000313" key="4">
    <source>
        <dbReference type="Proteomes" id="UP000050471"/>
    </source>
</evidence>
<dbReference type="PANTHER" id="PTHR33375:SF1">
    <property type="entry name" value="CHROMOSOME-PARTITIONING PROTEIN PARB-RELATED"/>
    <property type="match status" value="1"/>
</dbReference>
<dbReference type="GO" id="GO:0003677">
    <property type="term" value="F:DNA binding"/>
    <property type="evidence" value="ECO:0007669"/>
    <property type="project" value="InterPro"/>
</dbReference>
<dbReference type="Pfam" id="PF07506">
    <property type="entry name" value="RepB"/>
    <property type="match status" value="1"/>
</dbReference>
<dbReference type="SMART" id="SM00470">
    <property type="entry name" value="ParB"/>
    <property type="match status" value="1"/>
</dbReference>
<protein>
    <recommendedName>
        <fullName evidence="2">ParB-like N-terminal domain-containing protein</fullName>
    </recommendedName>
</protein>
<reference evidence="3 4" key="1">
    <citation type="submission" date="2015-09" db="EMBL/GenBank/DDBJ databases">
        <title>Draft genome sequence of Aliiroseovarius crassostreae CV919-312TSm, the causative agent of Roseovarius Oyster Disease (formerly Juvenile Oyster Disease).</title>
        <authorList>
            <person name="Kessner L."/>
            <person name="Spinard E."/>
            <person name="Nelson D."/>
        </authorList>
    </citation>
    <scope>NUCLEOTIDE SEQUENCE [LARGE SCALE GENOMIC DNA]</scope>
    <source>
        <strain evidence="3 4">CV919-312</strain>
    </source>
</reference>
<dbReference type="NCBIfam" id="TIGR03454">
    <property type="entry name" value="partition_RepB"/>
    <property type="match status" value="1"/>
</dbReference>
<comment type="similarity">
    <text evidence="1">Belongs to the ParB family.</text>
</comment>
<dbReference type="InterPro" id="IPR036086">
    <property type="entry name" value="ParB/Sulfiredoxin_sf"/>
</dbReference>
<organism evidence="3 4">
    <name type="scientific">Aliiroseovarius crassostreae</name>
    <dbReference type="NCBI Taxonomy" id="154981"/>
    <lineage>
        <taxon>Bacteria</taxon>
        <taxon>Pseudomonadati</taxon>
        <taxon>Pseudomonadota</taxon>
        <taxon>Alphaproteobacteria</taxon>
        <taxon>Rhodobacterales</taxon>
        <taxon>Paracoccaceae</taxon>
        <taxon>Aliiroseovarius</taxon>
    </lineage>
</organism>
<dbReference type="CDD" id="cd16405">
    <property type="entry name" value="RepB_like_N"/>
    <property type="match status" value="1"/>
</dbReference>
<dbReference type="RefSeq" id="WP_055189092.1">
    <property type="nucleotide sequence ID" value="NZ_FPBS01000067.1"/>
</dbReference>
<dbReference type="InterPro" id="IPR037972">
    <property type="entry name" value="RepB_N"/>
</dbReference>
<dbReference type="GO" id="GO:0005694">
    <property type="term" value="C:chromosome"/>
    <property type="evidence" value="ECO:0007669"/>
    <property type="project" value="TreeGrafter"/>
</dbReference>
<proteinExistence type="inferred from homology"/>
<dbReference type="SUPFAM" id="SSF109709">
    <property type="entry name" value="KorB DNA-binding domain-like"/>
    <property type="match status" value="1"/>
</dbReference>
<evidence type="ECO:0000259" key="2">
    <source>
        <dbReference type="SMART" id="SM00470"/>
    </source>
</evidence>
<name>A0A0P7IJ04_9RHOB</name>
<dbReference type="GO" id="GO:0007059">
    <property type="term" value="P:chromosome segregation"/>
    <property type="evidence" value="ECO:0007669"/>
    <property type="project" value="TreeGrafter"/>
</dbReference>
<dbReference type="Proteomes" id="UP000050471">
    <property type="component" value="Unassembled WGS sequence"/>
</dbReference>
<feature type="domain" description="ParB-like N-terminal" evidence="2">
    <location>
        <begin position="46"/>
        <end position="143"/>
    </location>
</feature>
<dbReference type="SUPFAM" id="SSF110849">
    <property type="entry name" value="ParB/Sulfiredoxin"/>
    <property type="match status" value="1"/>
</dbReference>
<accession>A0A0P7IJ04</accession>
<dbReference type="Gene3D" id="1.10.10.2830">
    <property type="match status" value="1"/>
</dbReference>
<dbReference type="InterPro" id="IPR011111">
    <property type="entry name" value="Plasmid_RepB"/>
</dbReference>
<dbReference type="InterPro" id="IPR003115">
    <property type="entry name" value="ParB_N"/>
</dbReference>
<dbReference type="EMBL" id="LKBA01000005">
    <property type="protein sequence ID" value="KPN63845.1"/>
    <property type="molecule type" value="Genomic_DNA"/>
</dbReference>
<evidence type="ECO:0000256" key="1">
    <source>
        <dbReference type="ARBA" id="ARBA00006295"/>
    </source>
</evidence>
<evidence type="ECO:0000313" key="3">
    <source>
        <dbReference type="EMBL" id="KPN63845.1"/>
    </source>
</evidence>
<gene>
    <name evidence="3" type="ORF">AKJ29_00100</name>
</gene>
<dbReference type="InterPro" id="IPR050336">
    <property type="entry name" value="Chromosome_partition/occlusion"/>
</dbReference>
<dbReference type="AlphaFoldDB" id="A0A0P7IJ04"/>
<keyword evidence="4" id="KW-1185">Reference proteome</keyword>
<dbReference type="OrthoDB" id="7908920at2"/>
<dbReference type="Gene3D" id="3.90.1530.30">
    <property type="match status" value="1"/>
</dbReference>
<dbReference type="NCBIfam" id="TIGR00180">
    <property type="entry name" value="parB_part"/>
    <property type="match status" value="1"/>
</dbReference>
<dbReference type="InterPro" id="IPR017819">
    <property type="entry name" value="Plasmid_partition_RepB"/>
</dbReference>
<dbReference type="PANTHER" id="PTHR33375">
    <property type="entry name" value="CHROMOSOME-PARTITIONING PROTEIN PARB-RELATED"/>
    <property type="match status" value="1"/>
</dbReference>
<sequence length="312" mass="33395">MALKQNKAGMAAAIAAAAQSTGTGRAHPSLPKGTIGAVKAGFAGIQEIDVDDILPWGPQDRLAAELTAVNSDGEVHDLAKSIKLNGQQVPVLLRPSQEQDGKFEVIYGRRRILACREAGTPVKALVRTMDDGQALLAKGLENSARTDLSFYERARFAKAITDQGYSNEELMQALSISKNTLSQLTRATKHIPDRVGDLIGAAPKGGRPKWNALSDAFRDNLIGAEKAEQILSALPGDKDSDDRLSLLLNSISSKKAKPEKSNERKIQTGVTMKSNDKAVTISVKRAGGSAAFATWLEQNIEELVKRANDEAG</sequence>
<comment type="caution">
    <text evidence="3">The sequence shown here is derived from an EMBL/GenBank/DDBJ whole genome shotgun (WGS) entry which is preliminary data.</text>
</comment>
<dbReference type="STRING" id="154981.AKJ29_00100"/>